<evidence type="ECO:0000313" key="3">
    <source>
        <dbReference type="EMBL" id="GIJ25136.1"/>
    </source>
</evidence>
<dbReference type="PANTHER" id="PTHR35149">
    <property type="entry name" value="SLL5132 PROTEIN"/>
    <property type="match status" value="1"/>
</dbReference>
<name>A0ABQ4J4P0_9ACTN</name>
<evidence type="ECO:0000259" key="2">
    <source>
        <dbReference type="Pfam" id="PF07510"/>
    </source>
</evidence>
<dbReference type="InterPro" id="IPR004919">
    <property type="entry name" value="GmrSD_N"/>
</dbReference>
<proteinExistence type="predicted"/>
<organism evidence="3 4">
    <name type="scientific">Micromonospora qiuiae</name>
    <dbReference type="NCBI Taxonomy" id="502268"/>
    <lineage>
        <taxon>Bacteria</taxon>
        <taxon>Bacillati</taxon>
        <taxon>Actinomycetota</taxon>
        <taxon>Actinomycetes</taxon>
        <taxon>Micromonosporales</taxon>
        <taxon>Micromonosporaceae</taxon>
        <taxon>Micromonospora</taxon>
    </lineage>
</organism>
<dbReference type="Pfam" id="PF07510">
    <property type="entry name" value="GmrSD_C"/>
    <property type="match status" value="1"/>
</dbReference>
<accession>A0ABQ4J4P0</accession>
<dbReference type="Proteomes" id="UP000653076">
    <property type="component" value="Unassembled WGS sequence"/>
</dbReference>
<evidence type="ECO:0008006" key="5">
    <source>
        <dbReference type="Google" id="ProtNLM"/>
    </source>
</evidence>
<gene>
    <name evidence="3" type="ORF">Vqi01_02980</name>
</gene>
<dbReference type="EMBL" id="BOPC01000004">
    <property type="protein sequence ID" value="GIJ25136.1"/>
    <property type="molecule type" value="Genomic_DNA"/>
</dbReference>
<feature type="domain" description="GmrSD restriction endonucleases N-terminal" evidence="1">
    <location>
        <begin position="12"/>
        <end position="249"/>
    </location>
</feature>
<evidence type="ECO:0000259" key="1">
    <source>
        <dbReference type="Pfam" id="PF03235"/>
    </source>
</evidence>
<dbReference type="Pfam" id="PF03235">
    <property type="entry name" value="GmrSD_N"/>
    <property type="match status" value="1"/>
</dbReference>
<reference evidence="3 4" key="1">
    <citation type="submission" date="2021-01" db="EMBL/GenBank/DDBJ databases">
        <title>Whole genome shotgun sequence of Verrucosispora qiuiae NBRC 106684.</title>
        <authorList>
            <person name="Komaki H."/>
            <person name="Tamura T."/>
        </authorList>
    </citation>
    <scope>NUCLEOTIDE SEQUENCE [LARGE SCALE GENOMIC DNA]</scope>
    <source>
        <strain evidence="3 4">NBRC 106684</strain>
    </source>
</reference>
<evidence type="ECO:0000313" key="4">
    <source>
        <dbReference type="Proteomes" id="UP000653076"/>
    </source>
</evidence>
<comment type="caution">
    <text evidence="3">The sequence shown here is derived from an EMBL/GenBank/DDBJ whole genome shotgun (WGS) entry which is preliminary data.</text>
</comment>
<protein>
    <recommendedName>
        <fullName evidence="5">DUF262 domain-containing protein</fullName>
    </recommendedName>
</protein>
<keyword evidence="4" id="KW-1185">Reference proteome</keyword>
<dbReference type="PANTHER" id="PTHR35149:SF1">
    <property type="entry name" value="DUF5655 DOMAIN-CONTAINING PROTEIN"/>
    <property type="match status" value="1"/>
</dbReference>
<feature type="domain" description="GmrSD restriction endonucleases C-terminal" evidence="2">
    <location>
        <begin position="450"/>
        <end position="599"/>
    </location>
</feature>
<sequence length="609" mass="69045">MGLTMDANTYSLKQILTQDRRYIIPTFQRDYEWTLEGQWKLLFDDLAETADRLFQARQQAAINGEPLAKADKKVPPHFLGAIVCDQLAAAVGGLDLRAVIDGQQRLTTVQLILRGVLDVLIEHASPRARQVRRLLENHPDIVDSPEEQHKLWPRRKDREVWPLAMGDMLPDEGTHLYLQARRYFSERTREAVHNAEPERLDVLVDALLDLFKLVVIDLEDNDDAQVIFEVLNGRQTPLSAADLVKNLLFLRGELCDEKELEKVYDTYWAPFDEQWWKTEVGRGHAQRGRRDVLLSGWLTAVSRSEASVSHLYSQVRGYLDGADRKTVDVLAELHDFGRAYRVVVGAEPAESAALRRSYQRIDALGITTATPLLMWLRTLPSDYISVVSHASVARAVESWVVRRLLVGANTRGYGKVFVDVLKAADQAPADDALLIDAVLRVLHGVDGMLWPDDDELVKAFVTRKFYGNLTQERIRLALGSIDQHLQESNPKTEPATFQYEKLQIEHVMPRQWRQHWPLESADDAGRLFEAQRRDEALNRIGNLTLVTPTFNGAVSNAGWAEKRPAFAEQSKLQINGLIAMQNAWTVETIEARGRALAKVACEVWPRPLP</sequence>
<dbReference type="InterPro" id="IPR011089">
    <property type="entry name" value="GmrSD_C"/>
</dbReference>